<name>A0ABN8AS36_CHISP</name>
<dbReference type="Proteomes" id="UP001153292">
    <property type="component" value="Chromosome 1"/>
</dbReference>
<dbReference type="Pfam" id="PF05699">
    <property type="entry name" value="Dimer_Tnp_hAT"/>
    <property type="match status" value="1"/>
</dbReference>
<protein>
    <recommendedName>
        <fullName evidence="1">HAT C-terminal dimerisation domain-containing protein</fullName>
    </recommendedName>
</protein>
<feature type="domain" description="HAT C-terminal dimerisation" evidence="1">
    <location>
        <begin position="2"/>
        <end position="45"/>
    </location>
</feature>
<sequence length="61" mass="7083">MFPLLSNFVFNILSLPHSSANVERIFTHINLLKTIQRNRLSTESITSLLHSKRLILKLIPR</sequence>
<dbReference type="InterPro" id="IPR012337">
    <property type="entry name" value="RNaseH-like_sf"/>
</dbReference>
<organism evidence="2 3">
    <name type="scientific">Chilo suppressalis</name>
    <name type="common">Asiatic rice borer moth</name>
    <dbReference type="NCBI Taxonomy" id="168631"/>
    <lineage>
        <taxon>Eukaryota</taxon>
        <taxon>Metazoa</taxon>
        <taxon>Ecdysozoa</taxon>
        <taxon>Arthropoda</taxon>
        <taxon>Hexapoda</taxon>
        <taxon>Insecta</taxon>
        <taxon>Pterygota</taxon>
        <taxon>Neoptera</taxon>
        <taxon>Endopterygota</taxon>
        <taxon>Lepidoptera</taxon>
        <taxon>Glossata</taxon>
        <taxon>Ditrysia</taxon>
        <taxon>Pyraloidea</taxon>
        <taxon>Crambidae</taxon>
        <taxon>Crambinae</taxon>
        <taxon>Chilo</taxon>
    </lineage>
</organism>
<evidence type="ECO:0000313" key="2">
    <source>
        <dbReference type="EMBL" id="CAH0397053.1"/>
    </source>
</evidence>
<keyword evidence="3" id="KW-1185">Reference proteome</keyword>
<dbReference type="SUPFAM" id="SSF53098">
    <property type="entry name" value="Ribonuclease H-like"/>
    <property type="match status" value="1"/>
</dbReference>
<evidence type="ECO:0000313" key="3">
    <source>
        <dbReference type="Proteomes" id="UP001153292"/>
    </source>
</evidence>
<accession>A0ABN8AS36</accession>
<dbReference type="EMBL" id="OU963894">
    <property type="protein sequence ID" value="CAH0397053.1"/>
    <property type="molecule type" value="Genomic_DNA"/>
</dbReference>
<evidence type="ECO:0000259" key="1">
    <source>
        <dbReference type="Pfam" id="PF05699"/>
    </source>
</evidence>
<reference evidence="2" key="1">
    <citation type="submission" date="2021-12" db="EMBL/GenBank/DDBJ databases">
        <authorList>
            <person name="King R."/>
        </authorList>
    </citation>
    <scope>NUCLEOTIDE SEQUENCE</scope>
</reference>
<gene>
    <name evidence="2" type="ORF">CHILSU_LOCUS112</name>
</gene>
<dbReference type="InterPro" id="IPR008906">
    <property type="entry name" value="HATC_C_dom"/>
</dbReference>
<proteinExistence type="predicted"/>